<feature type="domain" description="EF-hand" evidence="2">
    <location>
        <begin position="143"/>
        <end position="157"/>
    </location>
</feature>
<accession>A0AAU7NQP8</accession>
<dbReference type="GO" id="GO:0005509">
    <property type="term" value="F:calcium ion binding"/>
    <property type="evidence" value="ECO:0007669"/>
    <property type="project" value="InterPro"/>
</dbReference>
<feature type="signal peptide" evidence="1">
    <location>
        <begin position="1"/>
        <end position="23"/>
    </location>
</feature>
<evidence type="ECO:0000313" key="4">
    <source>
        <dbReference type="Proteomes" id="UP001225378"/>
    </source>
</evidence>
<evidence type="ECO:0000256" key="1">
    <source>
        <dbReference type="SAM" id="SignalP"/>
    </source>
</evidence>
<evidence type="ECO:0000313" key="3">
    <source>
        <dbReference type="EMBL" id="XBS19284.1"/>
    </source>
</evidence>
<organism evidence="3 4">
    <name type="scientific">Methylomarinum roseum</name>
    <dbReference type="NCBI Taxonomy" id="3067653"/>
    <lineage>
        <taxon>Bacteria</taxon>
        <taxon>Pseudomonadati</taxon>
        <taxon>Pseudomonadota</taxon>
        <taxon>Gammaproteobacteria</taxon>
        <taxon>Methylococcales</taxon>
        <taxon>Methylococcaceae</taxon>
        <taxon>Methylomarinum</taxon>
    </lineage>
</organism>
<sequence>MKVLISSLITGSIMVASSSSVLAQSYAEDEAKEIVRKMDDNADKKVDFKEFYQQEVTDNQDSYDVNRDGYITSGEIELELKEDLIETVSEMNRVGVSEHDADVTITNTLNSVEQKSEQIVKQMDEDGDGLVENDEIELFERKKFEALDRDKDGFLTAADVEKKSKHKGFPIRLK</sequence>
<dbReference type="KEGG" id="mech:Q9L42_013005"/>
<evidence type="ECO:0000259" key="2">
    <source>
        <dbReference type="Pfam" id="PF13202"/>
    </source>
</evidence>
<dbReference type="RefSeq" id="WP_349431202.1">
    <property type="nucleotide sequence ID" value="NZ_CP157743.1"/>
</dbReference>
<dbReference type="InterPro" id="IPR002048">
    <property type="entry name" value="EF_hand_dom"/>
</dbReference>
<feature type="chain" id="PRO_5043481852" description="EF-hand domain-containing protein" evidence="1">
    <location>
        <begin position="24"/>
        <end position="174"/>
    </location>
</feature>
<keyword evidence="4" id="KW-1185">Reference proteome</keyword>
<dbReference type="InterPro" id="IPR011992">
    <property type="entry name" value="EF-hand-dom_pair"/>
</dbReference>
<proteinExistence type="predicted"/>
<protein>
    <recommendedName>
        <fullName evidence="2">EF-hand domain-containing protein</fullName>
    </recommendedName>
</protein>
<reference evidence="3 4" key="1">
    <citation type="journal article" date="2024" name="Microbiology">
        <title>Methylomarinum rosea sp. nov., a novel halophilic methanotrophic bacterium from the hypersaline Lake Elton.</title>
        <authorList>
            <person name="Suleimanov R.Z."/>
            <person name="Oshkin I.Y."/>
            <person name="Danilova O.V."/>
            <person name="Suzina N.E."/>
            <person name="Dedysh S.N."/>
        </authorList>
    </citation>
    <scope>NUCLEOTIDE SEQUENCE [LARGE SCALE GENOMIC DNA]</scope>
    <source>
        <strain evidence="3 4">Ch1-1</strain>
    </source>
</reference>
<name>A0AAU7NQP8_9GAMM</name>
<dbReference type="AlphaFoldDB" id="A0AAU7NQP8"/>
<dbReference type="SUPFAM" id="SSF47473">
    <property type="entry name" value="EF-hand"/>
    <property type="match status" value="1"/>
</dbReference>
<dbReference type="InterPro" id="IPR018247">
    <property type="entry name" value="EF_Hand_1_Ca_BS"/>
</dbReference>
<gene>
    <name evidence="3" type="ORF">Q9L42_013005</name>
</gene>
<dbReference type="PROSITE" id="PS00018">
    <property type="entry name" value="EF_HAND_1"/>
    <property type="match status" value="3"/>
</dbReference>
<keyword evidence="1" id="KW-0732">Signal</keyword>
<dbReference type="Proteomes" id="UP001225378">
    <property type="component" value="Chromosome"/>
</dbReference>
<dbReference type="Pfam" id="PF13202">
    <property type="entry name" value="EF-hand_5"/>
    <property type="match status" value="1"/>
</dbReference>
<dbReference type="EMBL" id="CP157743">
    <property type="protein sequence ID" value="XBS19284.1"/>
    <property type="molecule type" value="Genomic_DNA"/>
</dbReference>
<dbReference type="Gene3D" id="1.10.238.10">
    <property type="entry name" value="EF-hand"/>
    <property type="match status" value="2"/>
</dbReference>